<feature type="compositionally biased region" description="Low complexity" evidence="1">
    <location>
        <begin position="103"/>
        <end position="123"/>
    </location>
</feature>
<accession>A0ABM4YCJ3</accession>
<feature type="compositionally biased region" description="Low complexity" evidence="1">
    <location>
        <begin position="204"/>
        <end position="219"/>
    </location>
</feature>
<feature type="compositionally biased region" description="Low complexity" evidence="1">
    <location>
        <begin position="46"/>
        <end position="66"/>
    </location>
</feature>
<evidence type="ECO:0000313" key="2">
    <source>
        <dbReference type="Proteomes" id="UP001652641"/>
    </source>
</evidence>
<evidence type="ECO:0008006" key="4">
    <source>
        <dbReference type="Google" id="ProtNLM"/>
    </source>
</evidence>
<feature type="compositionally biased region" description="Gly residues" evidence="1">
    <location>
        <begin position="237"/>
        <end position="253"/>
    </location>
</feature>
<gene>
    <name evidence="3" type="primary">LOC140594833</name>
</gene>
<reference evidence="3" key="1">
    <citation type="submission" date="2025-08" db="UniProtKB">
        <authorList>
            <consortium name="RefSeq"/>
        </authorList>
    </citation>
    <scope>IDENTIFICATION</scope>
    <source>
        <tissue evidence="3">Cell line</tissue>
    </source>
</reference>
<dbReference type="RefSeq" id="XP_072588018.1">
    <property type="nucleotide sequence ID" value="XM_072731917.1"/>
</dbReference>
<dbReference type="GeneID" id="140594833"/>
<feature type="compositionally biased region" description="Gly residues" evidence="1">
    <location>
        <begin position="271"/>
        <end position="283"/>
    </location>
</feature>
<feature type="compositionally biased region" description="Basic residues" evidence="1">
    <location>
        <begin position="92"/>
        <end position="102"/>
    </location>
</feature>
<feature type="region of interest" description="Disordered" evidence="1">
    <location>
        <begin position="177"/>
        <end position="366"/>
    </location>
</feature>
<evidence type="ECO:0000256" key="1">
    <source>
        <dbReference type="SAM" id="MobiDB-lite"/>
    </source>
</evidence>
<sequence>MTSPAGTDTELRRARLGGASDRETGGLQDESPGVRGRAGGEHPRAGRQGCRGQGRPSLPPSLAAAPQRGPHARADRLPTCAAAAARRATPPRARRRPRRSSARAHASPGRGQQPPRLTPTSPRSPRREWAAGCRPRSCGGSRSGEEKLGDWLRPCGRAWGAPGARPWAGGCELRAASCGRAPRPERPRRWAPAPGRRDPRAALRAECAAARGGLTARAPGPGGWGRGRRRGSPPSAGGAGAGFPGPPGGGGGLSPLPPALTGACCSTRGAGAPGSGSGSGSGSGAQALRPPRWVGARASAAAERRLARGSGGCSAPPPPASPLRSSSSHLQSTDTNISPAGVPAQKILTPDHKRLPETGSNQMGPR</sequence>
<keyword evidence="2" id="KW-1185">Reference proteome</keyword>
<proteinExistence type="predicted"/>
<feature type="compositionally biased region" description="Polar residues" evidence="1">
    <location>
        <begin position="329"/>
        <end position="338"/>
    </location>
</feature>
<dbReference type="Proteomes" id="UP001652641">
    <property type="component" value="Chromosome 12"/>
</dbReference>
<feature type="region of interest" description="Disordered" evidence="1">
    <location>
        <begin position="1"/>
        <end position="163"/>
    </location>
</feature>
<feature type="compositionally biased region" description="Low complexity" evidence="1">
    <location>
        <begin position="77"/>
        <end position="91"/>
    </location>
</feature>
<feature type="compositionally biased region" description="Low complexity" evidence="1">
    <location>
        <begin position="153"/>
        <end position="163"/>
    </location>
</feature>
<evidence type="ECO:0000313" key="3">
    <source>
        <dbReference type="RefSeq" id="XP_072588018.1"/>
    </source>
</evidence>
<protein>
    <recommendedName>
        <fullName evidence="4">Collagen alpha-1(I) chain-like</fullName>
    </recommendedName>
</protein>
<name>A0ABM4YCJ3_VULVU</name>
<organism evidence="2 3">
    <name type="scientific">Vulpes vulpes</name>
    <name type="common">Red fox</name>
    <dbReference type="NCBI Taxonomy" id="9627"/>
    <lineage>
        <taxon>Eukaryota</taxon>
        <taxon>Metazoa</taxon>
        <taxon>Chordata</taxon>
        <taxon>Craniata</taxon>
        <taxon>Vertebrata</taxon>
        <taxon>Euteleostomi</taxon>
        <taxon>Mammalia</taxon>
        <taxon>Eutheria</taxon>
        <taxon>Laurasiatheria</taxon>
        <taxon>Carnivora</taxon>
        <taxon>Caniformia</taxon>
        <taxon>Canidae</taxon>
        <taxon>Vulpes</taxon>
    </lineage>
</organism>